<dbReference type="GO" id="GO:0010833">
    <property type="term" value="P:telomere maintenance via telomere lengthening"/>
    <property type="evidence" value="ECO:0007669"/>
    <property type="project" value="UniProtKB-UniRule"/>
</dbReference>
<evidence type="ECO:0000259" key="7">
    <source>
        <dbReference type="Pfam" id="PF08914"/>
    </source>
</evidence>
<keyword evidence="2" id="KW-0010">Activator</keyword>
<reference evidence="9" key="1">
    <citation type="submission" date="2021-06" db="EMBL/GenBank/DDBJ databases">
        <authorList>
            <person name="Kallberg Y."/>
            <person name="Tangrot J."/>
            <person name="Rosling A."/>
        </authorList>
    </citation>
    <scope>NUCLEOTIDE SEQUENCE</scope>
    <source>
        <strain evidence="9">FL130A</strain>
    </source>
</reference>
<evidence type="ECO:0000256" key="2">
    <source>
        <dbReference type="ARBA" id="ARBA00023159"/>
    </source>
</evidence>
<dbReference type="GO" id="GO:0031848">
    <property type="term" value="P:protection from non-homologous end joining at telomere"/>
    <property type="evidence" value="ECO:0007669"/>
    <property type="project" value="TreeGrafter"/>
</dbReference>
<sequence>MKELPYIKPSGGPKKDRSPFNTQETAELKAYLLQKKQEGEALCGNAIYKNYPGLINGRHTWQSIRSYALKFILPYFPKELPNLRKRNTSQSQSDANTLLLPIPDDSRQRRTSPPQSDDNILVHLIPDDLRQRSTSPSQSDDNTLVHPITDDERGDNEITSITPTRRGNSSYSSTPISIKCTPETGISRFQMQRLSTPMRKSPPQRHPEFADLEGVIYRPDKENHNARTRLMTVAEFRNEIKYIANQFQVTPREVILLAHKTTCNFPAIVEYFKNDQKIPTQMKEHFWSEDEDLKLLTTNDPNIMLEIRTKHGTSLFWKRVEYLNEFS</sequence>
<keyword evidence="1" id="KW-0805">Transcription regulation</keyword>
<feature type="compositionally biased region" description="Polar residues" evidence="6">
    <location>
        <begin position="157"/>
        <end position="176"/>
    </location>
</feature>
<keyword evidence="10" id="KW-1185">Reference proteome</keyword>
<evidence type="ECO:0000256" key="4">
    <source>
        <dbReference type="ARBA" id="ARBA00023242"/>
    </source>
</evidence>
<dbReference type="Pfam" id="PF11626">
    <property type="entry name" value="Rap1_C"/>
    <property type="match status" value="1"/>
</dbReference>
<name>A0A9N9H663_9GLOM</name>
<protein>
    <recommendedName>
        <fullName evidence="5">DNA-binding protein RAP1</fullName>
    </recommendedName>
</protein>
<evidence type="ECO:0000256" key="1">
    <source>
        <dbReference type="ARBA" id="ARBA00023015"/>
    </source>
</evidence>
<dbReference type="Pfam" id="PF08914">
    <property type="entry name" value="Myb_Rap1"/>
    <property type="match status" value="1"/>
</dbReference>
<keyword evidence="3" id="KW-0804">Transcription</keyword>
<feature type="region of interest" description="Disordered" evidence="6">
    <location>
        <begin position="1"/>
        <end position="21"/>
    </location>
</feature>
<evidence type="ECO:0000256" key="3">
    <source>
        <dbReference type="ARBA" id="ARBA00023163"/>
    </source>
</evidence>
<dbReference type="InterPro" id="IPR021661">
    <property type="entry name" value="Rap1_C"/>
</dbReference>
<comment type="function">
    <text evidence="5">Involved in the regulation of telomere length, clustering and has a specific role in telomere position effect (TPE).</text>
</comment>
<comment type="subunit">
    <text evidence="5">Homodimer.</text>
</comment>
<dbReference type="AlphaFoldDB" id="A0A9N9H663"/>
<dbReference type="OrthoDB" id="435460at2759"/>
<gene>
    <name evidence="9" type="ORF">ALEPTO_LOCUS10184</name>
</gene>
<proteinExistence type="inferred from homology"/>
<feature type="domain" description="TRF2-interacting telomeric protein/Rap1 C-terminal" evidence="8">
    <location>
        <begin position="257"/>
        <end position="324"/>
    </location>
</feature>
<evidence type="ECO:0000259" key="8">
    <source>
        <dbReference type="Pfam" id="PF11626"/>
    </source>
</evidence>
<comment type="subcellular location">
    <subcellularLocation>
        <location evidence="5">Nucleus</location>
    </subcellularLocation>
    <subcellularLocation>
        <location evidence="5">Chromosome</location>
        <location evidence="5">Telomere</location>
    </subcellularLocation>
</comment>
<dbReference type="PANTHER" id="PTHR16466">
    <property type="entry name" value="TELOMERE REPEAT-BINDING FACTOR 2-INTERACTING PROTEIN 1"/>
    <property type="match status" value="1"/>
</dbReference>
<keyword evidence="4 5" id="KW-0539">Nucleus</keyword>
<dbReference type="Proteomes" id="UP000789508">
    <property type="component" value="Unassembled WGS sequence"/>
</dbReference>
<feature type="domain" description="TERF2-interacting telomeric protein 1 Myb" evidence="7">
    <location>
        <begin position="20"/>
        <end position="70"/>
    </location>
</feature>
<organism evidence="9 10">
    <name type="scientific">Ambispora leptoticha</name>
    <dbReference type="NCBI Taxonomy" id="144679"/>
    <lineage>
        <taxon>Eukaryota</taxon>
        <taxon>Fungi</taxon>
        <taxon>Fungi incertae sedis</taxon>
        <taxon>Mucoromycota</taxon>
        <taxon>Glomeromycotina</taxon>
        <taxon>Glomeromycetes</taxon>
        <taxon>Archaeosporales</taxon>
        <taxon>Ambisporaceae</taxon>
        <taxon>Ambispora</taxon>
    </lineage>
</organism>
<comment type="similarity">
    <text evidence="5">Belongs to the RAP1 family.</text>
</comment>
<feature type="region of interest" description="Disordered" evidence="6">
    <location>
        <begin position="86"/>
        <end position="179"/>
    </location>
</feature>
<dbReference type="GO" id="GO:0070187">
    <property type="term" value="C:shelterin complex"/>
    <property type="evidence" value="ECO:0007669"/>
    <property type="project" value="TreeGrafter"/>
</dbReference>
<dbReference type="Gene3D" id="1.10.10.60">
    <property type="entry name" value="Homeodomain-like"/>
    <property type="match status" value="1"/>
</dbReference>
<evidence type="ECO:0000313" key="10">
    <source>
        <dbReference type="Proteomes" id="UP000789508"/>
    </source>
</evidence>
<evidence type="ECO:0000256" key="6">
    <source>
        <dbReference type="SAM" id="MobiDB-lite"/>
    </source>
</evidence>
<dbReference type="GO" id="GO:0042162">
    <property type="term" value="F:telomeric DNA binding"/>
    <property type="evidence" value="ECO:0007669"/>
    <property type="project" value="TreeGrafter"/>
</dbReference>
<keyword evidence="5" id="KW-0158">Chromosome</keyword>
<evidence type="ECO:0000256" key="5">
    <source>
        <dbReference type="RuleBase" id="RU367107"/>
    </source>
</evidence>
<evidence type="ECO:0000313" key="9">
    <source>
        <dbReference type="EMBL" id="CAG8656400.1"/>
    </source>
</evidence>
<comment type="caution">
    <text evidence="9">The sequence shown here is derived from an EMBL/GenBank/DDBJ whole genome shotgun (WGS) entry which is preliminary data.</text>
</comment>
<accession>A0A9N9H663</accession>
<feature type="compositionally biased region" description="Polar residues" evidence="6">
    <location>
        <begin position="132"/>
        <end position="142"/>
    </location>
</feature>
<dbReference type="PANTHER" id="PTHR16466:SF6">
    <property type="entry name" value="TELOMERIC REPEAT-BINDING FACTOR 2-INTERACTING PROTEIN 1"/>
    <property type="match status" value="1"/>
</dbReference>
<dbReference type="EMBL" id="CAJVPS010010207">
    <property type="protein sequence ID" value="CAG8656400.1"/>
    <property type="molecule type" value="Genomic_DNA"/>
</dbReference>
<dbReference type="InterPro" id="IPR015010">
    <property type="entry name" value="TERF2IP_Myb"/>
</dbReference>
<keyword evidence="5" id="KW-0779">Telomere</keyword>
<dbReference type="InterPro" id="IPR039595">
    <property type="entry name" value="TE2IP/Rap1"/>
</dbReference>